<dbReference type="Proteomes" id="UP001596550">
    <property type="component" value="Unassembled WGS sequence"/>
</dbReference>
<sequence length="77" mass="8559">MNTLLITKKMEKFAFFVLTLFSGFIAFAQEAAPKVEVTSTTTKTEEWYANPLYIIIGAVLFIVLVAVLVRGGRASRD</sequence>
<keyword evidence="1" id="KW-1133">Transmembrane helix</keyword>
<comment type="caution">
    <text evidence="3">The sequence shown here is derived from an EMBL/GenBank/DDBJ whole genome shotgun (WGS) entry which is preliminary data.</text>
</comment>
<reference evidence="4" key="1">
    <citation type="journal article" date="2019" name="Int. J. Syst. Evol. Microbiol.">
        <title>The Global Catalogue of Microorganisms (GCM) 10K type strain sequencing project: providing services to taxonomists for standard genome sequencing and annotation.</title>
        <authorList>
            <consortium name="The Broad Institute Genomics Platform"/>
            <consortium name="The Broad Institute Genome Sequencing Center for Infectious Disease"/>
            <person name="Wu L."/>
            <person name="Ma J."/>
        </authorList>
    </citation>
    <scope>NUCLEOTIDE SEQUENCE [LARGE SCALE GENOMIC DNA]</scope>
    <source>
        <strain evidence="4">CCUG 54781</strain>
    </source>
</reference>
<accession>A0ABW2M1F5</accession>
<gene>
    <name evidence="3" type="ORF">ACFQO9_12765</name>
</gene>
<keyword evidence="4" id="KW-1185">Reference proteome</keyword>
<keyword evidence="1" id="KW-0812">Transmembrane</keyword>
<keyword evidence="2" id="KW-0732">Signal</keyword>
<dbReference type="EMBL" id="JBHTCR010000005">
    <property type="protein sequence ID" value="MFC7347591.1"/>
    <property type="molecule type" value="Genomic_DNA"/>
</dbReference>
<evidence type="ECO:0000256" key="2">
    <source>
        <dbReference type="SAM" id="SignalP"/>
    </source>
</evidence>
<evidence type="ECO:0000256" key="1">
    <source>
        <dbReference type="SAM" id="Phobius"/>
    </source>
</evidence>
<evidence type="ECO:0000313" key="3">
    <source>
        <dbReference type="EMBL" id="MFC7347591.1"/>
    </source>
</evidence>
<dbReference type="RefSeq" id="WP_378179451.1">
    <property type="nucleotide sequence ID" value="NZ_JBHTCR010000005.1"/>
</dbReference>
<protein>
    <recommendedName>
        <fullName evidence="5">Signal peptidase</fullName>
    </recommendedName>
</protein>
<feature type="transmembrane region" description="Helical" evidence="1">
    <location>
        <begin position="52"/>
        <end position="69"/>
    </location>
</feature>
<evidence type="ECO:0008006" key="5">
    <source>
        <dbReference type="Google" id="ProtNLM"/>
    </source>
</evidence>
<feature type="chain" id="PRO_5045063790" description="Signal peptidase" evidence="2">
    <location>
        <begin position="29"/>
        <end position="77"/>
    </location>
</feature>
<evidence type="ECO:0000313" key="4">
    <source>
        <dbReference type="Proteomes" id="UP001596550"/>
    </source>
</evidence>
<organism evidence="3 4">
    <name type="scientific">Chryseobacterium zhengzhouense</name>
    <dbReference type="NCBI Taxonomy" id="1636086"/>
    <lineage>
        <taxon>Bacteria</taxon>
        <taxon>Pseudomonadati</taxon>
        <taxon>Bacteroidota</taxon>
        <taxon>Flavobacteriia</taxon>
        <taxon>Flavobacteriales</taxon>
        <taxon>Weeksellaceae</taxon>
        <taxon>Chryseobacterium group</taxon>
        <taxon>Chryseobacterium</taxon>
    </lineage>
</organism>
<name>A0ABW2M1F5_9FLAO</name>
<proteinExistence type="predicted"/>
<keyword evidence="1" id="KW-0472">Membrane</keyword>
<feature type="signal peptide" evidence="2">
    <location>
        <begin position="1"/>
        <end position="28"/>
    </location>
</feature>